<reference evidence="3" key="1">
    <citation type="submission" date="2019-08" db="EMBL/GenBank/DDBJ databases">
        <authorList>
            <person name="Kucharzyk K."/>
            <person name="Murdoch R.W."/>
            <person name="Higgins S."/>
            <person name="Loffler F."/>
        </authorList>
    </citation>
    <scope>NUCLEOTIDE SEQUENCE</scope>
</reference>
<dbReference type="AlphaFoldDB" id="A0A644V4J1"/>
<dbReference type="Gene3D" id="2.160.20.10">
    <property type="entry name" value="Single-stranded right-handed beta-helix, Pectin lyase-like"/>
    <property type="match status" value="1"/>
</dbReference>
<dbReference type="PANTHER" id="PTHR11319">
    <property type="entry name" value="G PROTEIN-COUPLED RECEPTOR-RELATED"/>
    <property type="match status" value="1"/>
</dbReference>
<sequence length="906" mass="98498">MSKMLRLIFIGCALMCFTGAGYAQIFMQGLVEQHEGIYTWNADGTGPEPAAAGHITGSGAWYYYYASADYNGINPAPGAAMAHLTNTRGFPQFNEKLLQYNYTLADVQVKCSLSDLGDDIEGLDWFDFASNSFSNYYHTHLIILVDGHGILSLSLDYNMLIVNHFSGTMVSESGYAPVRDISGAAPPDCREIAQAFLADMGKDELKFIGTSIDFHSGFGGNGRTGSKYSISGYFERGRPEMPLVGLASDHEGLAGWNADGSGPEPAGVGHNNFFYYTASRDYGGIDPHGSAAFAHFTDGYTGFRNTQLQLMRCGYQTSDLKIKTGLSSLGPDIPGNDWGYSGSHHWSNFYNNYLFIELSGEPILIMLADTNQIMEYTNDWTCKSSFSPVYNISASASDPARLVALSILKDVGSHYLLLKTSSLIRLPGSEFSTNGRSGEMWEVISASLAGEHNKATFISANPVSGVWTADHSPYFIDDHVMVENGSVLTIEPGVEIKVRAQFLFDVQGSIVAGGDAIQPVLLTRSNPLFYWGGVRFVSTPQTNDSSKFDHCIFEHAQAQGEYPYNCGGAMRMSDYSKISITNTTFRNNFANFNHTGYVPVGGAIAMDNSKPFIQNCRFLDNFAGEGGAITVSTDSKPVVSNCLFARNQAAAGGAVSFRMNGDGLFTNCTFADNVADRGGALHCTFGSNPFIINSILWNNSANIGKEVYLGTAGAHPGFYYCDIQLGSAGFGGFGGTHFNGDYLFNLERDPQFAGEGEFPYALGNGSSPCWNAGTPDTSAWFYRQYLPDVCLCGNIRIGDNRIDIGAYEYMLTTGSATPLSRVNDGLLIYPNPSSEEIRIDLDMQNTGKVVIELFDLSGRMVALPVEQNCSRGLQKLIYNPGQLARGVYSCRITAEGRTINRLLVRN</sequence>
<protein>
    <submittedName>
        <fullName evidence="3">Uncharacterized protein</fullName>
    </submittedName>
</protein>
<name>A0A644V4J1_9ZZZZ</name>
<dbReference type="NCBIfam" id="TIGR04183">
    <property type="entry name" value="Por_Secre_tail"/>
    <property type="match status" value="1"/>
</dbReference>
<evidence type="ECO:0000313" key="3">
    <source>
        <dbReference type="EMBL" id="MPL85743.1"/>
    </source>
</evidence>
<proteinExistence type="predicted"/>
<evidence type="ECO:0000259" key="1">
    <source>
        <dbReference type="Pfam" id="PF13229"/>
    </source>
</evidence>
<dbReference type="EMBL" id="VSSQ01000210">
    <property type="protein sequence ID" value="MPL85743.1"/>
    <property type="molecule type" value="Genomic_DNA"/>
</dbReference>
<dbReference type="InterPro" id="IPR026444">
    <property type="entry name" value="Secre_tail"/>
</dbReference>
<dbReference type="Pfam" id="PF18962">
    <property type="entry name" value="Por_Secre_tail"/>
    <property type="match status" value="1"/>
</dbReference>
<dbReference type="PANTHER" id="PTHR11319:SF35">
    <property type="entry name" value="OUTER MEMBRANE PROTEIN PMPC-RELATED"/>
    <property type="match status" value="1"/>
</dbReference>
<dbReference type="InterPro" id="IPR039448">
    <property type="entry name" value="Beta_helix"/>
</dbReference>
<comment type="caution">
    <text evidence="3">The sequence shown here is derived from an EMBL/GenBank/DDBJ whole genome shotgun (WGS) entry which is preliminary data.</text>
</comment>
<feature type="domain" description="Right handed beta helix" evidence="1">
    <location>
        <begin position="545"/>
        <end position="692"/>
    </location>
</feature>
<dbReference type="InterPro" id="IPR012334">
    <property type="entry name" value="Pectin_lyas_fold"/>
</dbReference>
<evidence type="ECO:0000259" key="2">
    <source>
        <dbReference type="Pfam" id="PF18962"/>
    </source>
</evidence>
<feature type="domain" description="Secretion system C-terminal sorting" evidence="2">
    <location>
        <begin position="828"/>
        <end position="902"/>
    </location>
</feature>
<gene>
    <name evidence="3" type="ORF">SDC9_31716</name>
</gene>
<organism evidence="3">
    <name type="scientific">bioreactor metagenome</name>
    <dbReference type="NCBI Taxonomy" id="1076179"/>
    <lineage>
        <taxon>unclassified sequences</taxon>
        <taxon>metagenomes</taxon>
        <taxon>ecological metagenomes</taxon>
    </lineage>
</organism>
<dbReference type="SUPFAM" id="SSF51126">
    <property type="entry name" value="Pectin lyase-like"/>
    <property type="match status" value="1"/>
</dbReference>
<dbReference type="InterPro" id="IPR011050">
    <property type="entry name" value="Pectin_lyase_fold/virulence"/>
</dbReference>
<dbReference type="Pfam" id="PF13229">
    <property type="entry name" value="Beta_helix"/>
    <property type="match status" value="1"/>
</dbReference>
<accession>A0A644V4J1</accession>